<reference evidence="1" key="2">
    <citation type="submission" date="2022-01" db="EMBL/GenBank/DDBJ databases">
        <authorList>
            <person name="Yamashiro T."/>
            <person name="Shiraishi A."/>
            <person name="Satake H."/>
            <person name="Nakayama K."/>
        </authorList>
    </citation>
    <scope>NUCLEOTIDE SEQUENCE</scope>
</reference>
<protein>
    <submittedName>
        <fullName evidence="1">Uncharacterized protein</fullName>
    </submittedName>
</protein>
<dbReference type="Proteomes" id="UP001151760">
    <property type="component" value="Unassembled WGS sequence"/>
</dbReference>
<evidence type="ECO:0000313" key="2">
    <source>
        <dbReference type="Proteomes" id="UP001151760"/>
    </source>
</evidence>
<organism evidence="1 2">
    <name type="scientific">Tanacetum coccineum</name>
    <dbReference type="NCBI Taxonomy" id="301880"/>
    <lineage>
        <taxon>Eukaryota</taxon>
        <taxon>Viridiplantae</taxon>
        <taxon>Streptophyta</taxon>
        <taxon>Embryophyta</taxon>
        <taxon>Tracheophyta</taxon>
        <taxon>Spermatophyta</taxon>
        <taxon>Magnoliopsida</taxon>
        <taxon>eudicotyledons</taxon>
        <taxon>Gunneridae</taxon>
        <taxon>Pentapetalae</taxon>
        <taxon>asterids</taxon>
        <taxon>campanulids</taxon>
        <taxon>Asterales</taxon>
        <taxon>Asteraceae</taxon>
        <taxon>Asteroideae</taxon>
        <taxon>Anthemideae</taxon>
        <taxon>Anthemidinae</taxon>
        <taxon>Tanacetum</taxon>
    </lineage>
</organism>
<keyword evidence="2" id="KW-1185">Reference proteome</keyword>
<evidence type="ECO:0000313" key="1">
    <source>
        <dbReference type="EMBL" id="GJS68315.1"/>
    </source>
</evidence>
<sequence>MGDNAPEDSGWQTHPIVKAWVSQGMKPAEFPSGNSSGVTEHRRDTMHCSPVTSFFVGKGFTWILWMKHQTNAVVAAVRNSLTEAYGKLKAIATATTTYTPGTDIAKILRKRSKPDKHGHGKGKENTRAGRMLSKSITSPNALIGQSPQRECYMDYEKTHKDARFYTKSHGKEAQVSHHGLPRW</sequence>
<proteinExistence type="predicted"/>
<dbReference type="EMBL" id="BQNB010009781">
    <property type="protein sequence ID" value="GJS68315.1"/>
    <property type="molecule type" value="Genomic_DNA"/>
</dbReference>
<accession>A0ABQ4XTI1</accession>
<comment type="caution">
    <text evidence="1">The sequence shown here is derived from an EMBL/GenBank/DDBJ whole genome shotgun (WGS) entry which is preliminary data.</text>
</comment>
<reference evidence="1" key="1">
    <citation type="journal article" date="2022" name="Int. J. Mol. Sci.">
        <title>Draft Genome of Tanacetum Coccineum: Genomic Comparison of Closely Related Tanacetum-Family Plants.</title>
        <authorList>
            <person name="Yamashiro T."/>
            <person name="Shiraishi A."/>
            <person name="Nakayama K."/>
            <person name="Satake H."/>
        </authorList>
    </citation>
    <scope>NUCLEOTIDE SEQUENCE</scope>
</reference>
<name>A0ABQ4XTI1_9ASTR</name>
<gene>
    <name evidence="1" type="ORF">Tco_0682880</name>
</gene>